<protein>
    <submittedName>
        <fullName evidence="1">Uncharacterized protein</fullName>
    </submittedName>
</protein>
<reference evidence="1 2" key="1">
    <citation type="submission" date="2021-06" db="EMBL/GenBank/DDBJ databases">
        <title>Caerostris extrusa draft genome.</title>
        <authorList>
            <person name="Kono N."/>
            <person name="Arakawa K."/>
        </authorList>
    </citation>
    <scope>NUCLEOTIDE SEQUENCE [LARGE SCALE GENOMIC DNA]</scope>
</reference>
<name>A0AAV4SFR5_CAEEX</name>
<dbReference type="AlphaFoldDB" id="A0AAV4SFR5"/>
<organism evidence="1 2">
    <name type="scientific">Caerostris extrusa</name>
    <name type="common">Bark spider</name>
    <name type="synonym">Caerostris bankana</name>
    <dbReference type="NCBI Taxonomy" id="172846"/>
    <lineage>
        <taxon>Eukaryota</taxon>
        <taxon>Metazoa</taxon>
        <taxon>Ecdysozoa</taxon>
        <taxon>Arthropoda</taxon>
        <taxon>Chelicerata</taxon>
        <taxon>Arachnida</taxon>
        <taxon>Araneae</taxon>
        <taxon>Araneomorphae</taxon>
        <taxon>Entelegynae</taxon>
        <taxon>Araneoidea</taxon>
        <taxon>Araneidae</taxon>
        <taxon>Caerostris</taxon>
    </lineage>
</organism>
<gene>
    <name evidence="1" type="ORF">CEXT_248591</name>
</gene>
<evidence type="ECO:0000313" key="1">
    <source>
        <dbReference type="EMBL" id="GIY32839.1"/>
    </source>
</evidence>
<proteinExistence type="predicted"/>
<accession>A0AAV4SFR5</accession>
<sequence>MSSPWLTIGFIIIPHTQYVIMEPYCWKCLLYGVPLDSSSYHILHYVEPHCWKCLLRDVSFDLSSSHIFQHYVFLERSSPWLTIGFIIIPHTQLCYYGTILLEISPLWGTIGFILIPHTPLC</sequence>
<dbReference type="Proteomes" id="UP001054945">
    <property type="component" value="Unassembled WGS sequence"/>
</dbReference>
<dbReference type="EMBL" id="BPLR01009554">
    <property type="protein sequence ID" value="GIY32839.1"/>
    <property type="molecule type" value="Genomic_DNA"/>
</dbReference>
<comment type="caution">
    <text evidence="1">The sequence shown here is derived from an EMBL/GenBank/DDBJ whole genome shotgun (WGS) entry which is preliminary data.</text>
</comment>
<evidence type="ECO:0000313" key="2">
    <source>
        <dbReference type="Proteomes" id="UP001054945"/>
    </source>
</evidence>
<keyword evidence="2" id="KW-1185">Reference proteome</keyword>